<dbReference type="Proteomes" id="UP000464330">
    <property type="component" value="Chromosome"/>
</dbReference>
<evidence type="ECO:0000313" key="1">
    <source>
        <dbReference type="EMBL" id="QHZ53822.1"/>
    </source>
</evidence>
<gene>
    <name evidence="1" type="ORF">ERICV_04832</name>
</gene>
<dbReference type="AlphaFoldDB" id="A0A6C0QYM2"/>
<reference evidence="1 2" key="1">
    <citation type="journal article" date="2020" name="Int. J. Med. Microbiol.">
        <title>Discovery of Paenibacillus larvae ERIC V: Phenotypic and genomic comparison to genotypes ERIC I-IV reveal different inventories of virulence factors which correlate with epidemiological prevalences of American Foulbrood.</title>
        <authorList>
            <person name="Beims H."/>
            <person name="Bunk B."/>
            <person name="Erler S."/>
            <person name="Mohr K.I."/>
            <person name="Sproer C."/>
            <person name="Pradella S."/>
            <person name="Gunther G."/>
            <person name="Rohde M."/>
            <person name="von der Ohe W."/>
            <person name="Steinert M."/>
        </authorList>
    </citation>
    <scope>NUCLEOTIDE SEQUENCE [LARGE SCALE GENOMIC DNA]</scope>
    <source>
        <strain evidence="1">Eric_V</strain>
    </source>
</reference>
<evidence type="ECO:0000313" key="2">
    <source>
        <dbReference type="Proteomes" id="UP000464330"/>
    </source>
</evidence>
<dbReference type="EMBL" id="CP019717">
    <property type="protein sequence ID" value="QHZ53822.1"/>
    <property type="molecule type" value="Genomic_DNA"/>
</dbReference>
<protein>
    <submittedName>
        <fullName evidence="1">Uncharacterized protein</fullName>
    </submittedName>
</protein>
<proteinExistence type="predicted"/>
<organism evidence="1 2">
    <name type="scientific">Paenibacillus larvae subsp. larvae</name>
    <dbReference type="NCBI Taxonomy" id="147375"/>
    <lineage>
        <taxon>Bacteria</taxon>
        <taxon>Bacillati</taxon>
        <taxon>Bacillota</taxon>
        <taxon>Bacilli</taxon>
        <taxon>Bacillales</taxon>
        <taxon>Paenibacillaceae</taxon>
        <taxon>Paenibacillus</taxon>
    </lineage>
</organism>
<name>A0A6C0QYM2_9BACL</name>
<sequence>MPIDFHSDSNRYSYAGRTASLEWRRVHSIPSPVSFPSECALCYPGIR</sequence>
<accession>A0A6C0QYM2</accession>